<keyword evidence="1" id="KW-0812">Transmembrane</keyword>
<dbReference type="InterPro" id="IPR009978">
    <property type="entry name" value="Na_H_antiport_3"/>
</dbReference>
<feature type="transmembrane region" description="Helical" evidence="1">
    <location>
        <begin position="281"/>
        <end position="307"/>
    </location>
</feature>
<name>A0A158CAZ4_9BURK</name>
<evidence type="ECO:0000256" key="1">
    <source>
        <dbReference type="SAM" id="Phobius"/>
    </source>
</evidence>
<dbReference type="STRING" id="1777140.AWB79_05037"/>
<feature type="transmembrane region" description="Helical" evidence="1">
    <location>
        <begin position="391"/>
        <end position="410"/>
    </location>
</feature>
<evidence type="ECO:0000313" key="2">
    <source>
        <dbReference type="EMBL" id="SAK79452.1"/>
    </source>
</evidence>
<dbReference type="Pfam" id="PF07399">
    <property type="entry name" value="Na_H_antiport_3"/>
    <property type="match status" value="1"/>
</dbReference>
<feature type="transmembrane region" description="Helical" evidence="1">
    <location>
        <begin position="194"/>
        <end position="215"/>
    </location>
</feature>
<comment type="caution">
    <text evidence="2">The sequence shown here is derived from an EMBL/GenBank/DDBJ whole genome shotgun (WGS) entry which is preliminary data.</text>
</comment>
<feature type="transmembrane region" description="Helical" evidence="1">
    <location>
        <begin position="36"/>
        <end position="57"/>
    </location>
</feature>
<reference evidence="2" key="1">
    <citation type="submission" date="2016-01" db="EMBL/GenBank/DDBJ databases">
        <authorList>
            <person name="Peeters C."/>
        </authorList>
    </citation>
    <scope>NUCLEOTIDE SEQUENCE</scope>
    <source>
        <strain evidence="2">LMG 29322</strain>
    </source>
</reference>
<feature type="transmembrane region" description="Helical" evidence="1">
    <location>
        <begin position="151"/>
        <end position="179"/>
    </location>
</feature>
<evidence type="ECO:0008006" key="4">
    <source>
        <dbReference type="Google" id="ProtNLM"/>
    </source>
</evidence>
<sequence>MHLLYGVRSTKAYCKIAGQRTISPASLCPPPMPHSVQIAAAVIFALALAHTFAVARIETLGHRFPRHAGVFHFLAEVEIVFGFWALVLCLIMWALVGSAPTVDYLEHREFTEALFVFVIMVIAASRPILVLVTNVVLALSRFLPVRSEVAVVWFSLCAVPLLGSLITEPAAMTLAALLLRDRLFAAQVSERVKYFGLALLFVNVSIGGVMTAYAAPPVLMVASSWGWDTRFMAATFGWKAALAVLVNATLFVALAAKSVPPSSSDDADASHSKRVPVGVTLVHLAFLALVVINSHHAVVFIGAFLFFLGYTQAYERHQSPLMLRESLLVAFFLGGLIVLGGLQQWWLQPVVGSLDALALYFGATGLTAVMDNAAITYLGSLIPGLSDTAKYLLVAGAVTGGGLTVIANAPNPAGLAILGNRFRGGAVSPLRLLVAAFLPTITAGLAFLLL</sequence>
<evidence type="ECO:0000313" key="3">
    <source>
        <dbReference type="Proteomes" id="UP000054851"/>
    </source>
</evidence>
<keyword evidence="3" id="KW-1185">Reference proteome</keyword>
<dbReference type="EMBL" id="FCOA02000020">
    <property type="protein sequence ID" value="SAK79452.1"/>
    <property type="molecule type" value="Genomic_DNA"/>
</dbReference>
<feature type="transmembrane region" description="Helical" evidence="1">
    <location>
        <begin position="114"/>
        <end position="139"/>
    </location>
</feature>
<feature type="transmembrane region" description="Helical" evidence="1">
    <location>
        <begin position="327"/>
        <end position="346"/>
    </location>
</feature>
<feature type="transmembrane region" description="Helical" evidence="1">
    <location>
        <begin position="69"/>
        <end position="94"/>
    </location>
</feature>
<feature type="transmembrane region" description="Helical" evidence="1">
    <location>
        <begin position="430"/>
        <end position="449"/>
    </location>
</feature>
<accession>A0A158CAZ4</accession>
<proteinExistence type="predicted"/>
<keyword evidence="1" id="KW-0472">Membrane</keyword>
<feature type="transmembrane region" description="Helical" evidence="1">
    <location>
        <begin position="236"/>
        <end position="256"/>
    </location>
</feature>
<organism evidence="2 3">
    <name type="scientific">Caballeronia hypogeia</name>
    <dbReference type="NCBI Taxonomy" id="1777140"/>
    <lineage>
        <taxon>Bacteria</taxon>
        <taxon>Pseudomonadati</taxon>
        <taxon>Pseudomonadota</taxon>
        <taxon>Betaproteobacteria</taxon>
        <taxon>Burkholderiales</taxon>
        <taxon>Burkholderiaceae</taxon>
        <taxon>Caballeronia</taxon>
    </lineage>
</organism>
<feature type="transmembrane region" description="Helical" evidence="1">
    <location>
        <begin position="358"/>
        <end position="379"/>
    </location>
</feature>
<protein>
    <recommendedName>
        <fullName evidence="4">Na+/H+ antiporter</fullName>
    </recommendedName>
</protein>
<keyword evidence="1" id="KW-1133">Transmembrane helix</keyword>
<gene>
    <name evidence="2" type="ORF">AWB79_05037</name>
</gene>
<dbReference type="Proteomes" id="UP000054851">
    <property type="component" value="Unassembled WGS sequence"/>
</dbReference>
<dbReference type="AlphaFoldDB" id="A0A158CAZ4"/>